<reference evidence="1" key="1">
    <citation type="journal article" date="2020" name="Fungal Divers.">
        <title>Resolving the Mortierellaceae phylogeny through synthesis of multi-gene phylogenetics and phylogenomics.</title>
        <authorList>
            <person name="Vandepol N."/>
            <person name="Liber J."/>
            <person name="Desiro A."/>
            <person name="Na H."/>
            <person name="Kennedy M."/>
            <person name="Barry K."/>
            <person name="Grigoriev I.V."/>
            <person name="Miller A.N."/>
            <person name="O'Donnell K."/>
            <person name="Stajich J.E."/>
            <person name="Bonito G."/>
        </authorList>
    </citation>
    <scope>NUCLEOTIDE SEQUENCE</scope>
    <source>
        <strain evidence="1">BC1065</strain>
    </source>
</reference>
<comment type="caution">
    <text evidence="1">The sequence shown here is derived from an EMBL/GenBank/DDBJ whole genome shotgun (WGS) entry which is preliminary data.</text>
</comment>
<proteinExistence type="predicted"/>
<dbReference type="AlphaFoldDB" id="A0A9P6PPS6"/>
<evidence type="ECO:0000313" key="2">
    <source>
        <dbReference type="Proteomes" id="UP000807716"/>
    </source>
</evidence>
<dbReference type="Proteomes" id="UP000807716">
    <property type="component" value="Unassembled WGS sequence"/>
</dbReference>
<accession>A0A9P6PPS6</accession>
<keyword evidence="2" id="KW-1185">Reference proteome</keyword>
<evidence type="ECO:0000313" key="1">
    <source>
        <dbReference type="EMBL" id="KAG0250411.1"/>
    </source>
</evidence>
<sequence>MGSSGSFEGLQYYAQHHITISRITTSRIYYNSSVDGTVFECFKGTGSSGVPHGMPFKSFAGKSSFPIMKLPAILIAFCALACAHASNTVCGGGKIYGRDVENLREALYYLGRTVEHRFEGVARHIDSYVGDGSSGFCDYYNMMNTKLFHYWKAY</sequence>
<organism evidence="1 2">
    <name type="scientific">Actinomortierella ambigua</name>
    <dbReference type="NCBI Taxonomy" id="1343610"/>
    <lineage>
        <taxon>Eukaryota</taxon>
        <taxon>Fungi</taxon>
        <taxon>Fungi incertae sedis</taxon>
        <taxon>Mucoromycota</taxon>
        <taxon>Mortierellomycotina</taxon>
        <taxon>Mortierellomycetes</taxon>
        <taxon>Mortierellales</taxon>
        <taxon>Mortierellaceae</taxon>
        <taxon>Actinomortierella</taxon>
    </lineage>
</organism>
<gene>
    <name evidence="1" type="ORF">DFQ27_009418</name>
</gene>
<protein>
    <submittedName>
        <fullName evidence="1">Uncharacterized protein</fullName>
    </submittedName>
</protein>
<dbReference type="EMBL" id="JAAAJB010000863">
    <property type="protein sequence ID" value="KAG0250411.1"/>
    <property type="molecule type" value="Genomic_DNA"/>
</dbReference>
<name>A0A9P6PPS6_9FUNG</name>